<dbReference type="PROSITE" id="PS51192">
    <property type="entry name" value="HELICASE_ATP_BIND_1"/>
    <property type="match status" value="1"/>
</dbReference>
<evidence type="ECO:0000313" key="7">
    <source>
        <dbReference type="Proteomes" id="UP000524246"/>
    </source>
</evidence>
<evidence type="ECO:0000256" key="4">
    <source>
        <dbReference type="ARBA" id="ARBA00022840"/>
    </source>
</evidence>
<name>A0A7X9FR35_9DELT</name>
<reference evidence="6 7" key="1">
    <citation type="journal article" date="2020" name="Biotechnol. Biofuels">
        <title>New insights from the biogas microbiome by comprehensive genome-resolved metagenomics of nearly 1600 species originating from multiple anaerobic digesters.</title>
        <authorList>
            <person name="Campanaro S."/>
            <person name="Treu L."/>
            <person name="Rodriguez-R L.M."/>
            <person name="Kovalovszki A."/>
            <person name="Ziels R.M."/>
            <person name="Maus I."/>
            <person name="Zhu X."/>
            <person name="Kougias P.G."/>
            <person name="Basile A."/>
            <person name="Luo G."/>
            <person name="Schluter A."/>
            <person name="Konstantinidis K.T."/>
            <person name="Angelidaki I."/>
        </authorList>
    </citation>
    <scope>NUCLEOTIDE SEQUENCE [LARGE SCALE GENOMIC DNA]</scope>
    <source>
        <strain evidence="6">AS27yjCOA_65</strain>
    </source>
</reference>
<dbReference type="Proteomes" id="UP000524246">
    <property type="component" value="Unassembled WGS sequence"/>
</dbReference>
<dbReference type="InterPro" id="IPR027417">
    <property type="entry name" value="P-loop_NTPase"/>
</dbReference>
<dbReference type="EMBL" id="JAAZON010000162">
    <property type="protein sequence ID" value="NMC62313.1"/>
    <property type="molecule type" value="Genomic_DNA"/>
</dbReference>
<dbReference type="PANTHER" id="PTHR47961">
    <property type="entry name" value="DNA POLYMERASE THETA, PUTATIVE (AFU_ORTHOLOGUE AFUA_1G05260)-RELATED"/>
    <property type="match status" value="1"/>
</dbReference>
<sequence length="345" mass="40024">MAFVTLSKEQFEEILPPEKSEVINDISREYIYEIPTSVKNLMVRIYSTVDKSTNQTRDRGEDAIRIVFWDAKNDRPIGKGKKILRIETSTTIKERIQKRIDIFLKDAPSQVMIDWDYVKAILTSRHIKSNFALDMYAQLETRGCLSDKQLAYILGETNPKGYQTFEAKVKQADPFFYHSYMNEFSDEENEIEEERIAIQEESSEVVAETPNLPEVFSVPSDIHLIPTYEYDDWSYPFDHFNPVQSAVMPHRKKDCNMVIGANTSAGKTICAELIMDYVLKVLKKRVVYLSPLKALTQEKYSDWQKRFPDEDIAILTGDYILSKEMQEKLNNARIIALTSEMLDSY</sequence>
<dbReference type="InterPro" id="IPR014001">
    <property type="entry name" value="Helicase_ATP-bd"/>
</dbReference>
<dbReference type="GO" id="GO:0004386">
    <property type="term" value="F:helicase activity"/>
    <property type="evidence" value="ECO:0007669"/>
    <property type="project" value="UniProtKB-KW"/>
</dbReference>
<evidence type="ECO:0000256" key="3">
    <source>
        <dbReference type="ARBA" id="ARBA00022806"/>
    </source>
</evidence>
<accession>A0A7X9FR35</accession>
<dbReference type="GO" id="GO:0003676">
    <property type="term" value="F:nucleic acid binding"/>
    <property type="evidence" value="ECO:0007669"/>
    <property type="project" value="InterPro"/>
</dbReference>
<evidence type="ECO:0000256" key="2">
    <source>
        <dbReference type="ARBA" id="ARBA00022801"/>
    </source>
</evidence>
<keyword evidence="3 6" id="KW-0347">Helicase</keyword>
<evidence type="ECO:0000259" key="5">
    <source>
        <dbReference type="PROSITE" id="PS51192"/>
    </source>
</evidence>
<dbReference type="GO" id="GO:0016787">
    <property type="term" value="F:hydrolase activity"/>
    <property type="evidence" value="ECO:0007669"/>
    <property type="project" value="UniProtKB-KW"/>
</dbReference>
<feature type="domain" description="Helicase ATP-binding" evidence="5">
    <location>
        <begin position="248"/>
        <end position="345"/>
    </location>
</feature>
<gene>
    <name evidence="6" type="ORF">GYA55_04025</name>
</gene>
<evidence type="ECO:0000313" key="6">
    <source>
        <dbReference type="EMBL" id="NMC62313.1"/>
    </source>
</evidence>
<comment type="caution">
    <text evidence="6">The sequence shown here is derived from an EMBL/GenBank/DDBJ whole genome shotgun (WGS) entry which is preliminary data.</text>
</comment>
<organism evidence="6 7">
    <name type="scientific">SAR324 cluster bacterium</name>
    <dbReference type="NCBI Taxonomy" id="2024889"/>
    <lineage>
        <taxon>Bacteria</taxon>
        <taxon>Deltaproteobacteria</taxon>
        <taxon>SAR324 cluster</taxon>
    </lineage>
</organism>
<proteinExistence type="predicted"/>
<keyword evidence="4" id="KW-0067">ATP-binding</keyword>
<keyword evidence="2" id="KW-0378">Hydrolase</keyword>
<dbReference type="GO" id="GO:0005524">
    <property type="term" value="F:ATP binding"/>
    <property type="evidence" value="ECO:0007669"/>
    <property type="project" value="UniProtKB-KW"/>
</dbReference>
<evidence type="ECO:0000256" key="1">
    <source>
        <dbReference type="ARBA" id="ARBA00022741"/>
    </source>
</evidence>
<keyword evidence="1" id="KW-0547">Nucleotide-binding</keyword>
<feature type="non-terminal residue" evidence="6">
    <location>
        <position position="345"/>
    </location>
</feature>
<dbReference type="InterPro" id="IPR050474">
    <property type="entry name" value="Hel308_SKI2-like"/>
</dbReference>
<dbReference type="AlphaFoldDB" id="A0A7X9FR35"/>
<dbReference type="InterPro" id="IPR011545">
    <property type="entry name" value="DEAD/DEAH_box_helicase_dom"/>
</dbReference>
<dbReference type="SUPFAM" id="SSF52540">
    <property type="entry name" value="P-loop containing nucleoside triphosphate hydrolases"/>
    <property type="match status" value="1"/>
</dbReference>
<dbReference type="Gene3D" id="3.40.50.300">
    <property type="entry name" value="P-loop containing nucleotide triphosphate hydrolases"/>
    <property type="match status" value="1"/>
</dbReference>
<dbReference type="Pfam" id="PF00270">
    <property type="entry name" value="DEAD"/>
    <property type="match status" value="1"/>
</dbReference>
<protein>
    <submittedName>
        <fullName evidence="6">DEAD/DEAH box helicase</fullName>
    </submittedName>
</protein>
<dbReference type="PANTHER" id="PTHR47961:SF4">
    <property type="entry name" value="ACTIVATING SIGNAL COINTEGRATOR 1 COMPLEX SUBUNIT 3"/>
    <property type="match status" value="1"/>
</dbReference>